<accession>A0AAF0TN51</accession>
<reference evidence="1" key="1">
    <citation type="submission" date="2023-08" db="EMBL/GenBank/DDBJ databases">
        <title>A de novo genome assembly of Solanum verrucosum Schlechtendal, a Mexican diploid species geographically isolated from the other diploid A-genome species in potato relatives.</title>
        <authorList>
            <person name="Hosaka K."/>
        </authorList>
    </citation>
    <scope>NUCLEOTIDE SEQUENCE</scope>
    <source>
        <tissue evidence="1">Young leaves</tissue>
    </source>
</reference>
<evidence type="ECO:0000313" key="1">
    <source>
        <dbReference type="EMBL" id="WMV21098.1"/>
    </source>
</evidence>
<dbReference type="EMBL" id="CP133614">
    <property type="protein sequence ID" value="WMV21098.1"/>
    <property type="molecule type" value="Genomic_DNA"/>
</dbReference>
<dbReference type="EMBL" id="CP133614">
    <property type="protein sequence ID" value="WMV21100.1"/>
    <property type="molecule type" value="Genomic_DNA"/>
</dbReference>
<keyword evidence="3" id="KW-1185">Reference proteome</keyword>
<evidence type="ECO:0000313" key="3">
    <source>
        <dbReference type="Proteomes" id="UP001234989"/>
    </source>
</evidence>
<dbReference type="Proteomes" id="UP001234989">
    <property type="component" value="Chromosome 3"/>
</dbReference>
<dbReference type="SUPFAM" id="SSF50386">
    <property type="entry name" value="STI-like"/>
    <property type="match status" value="1"/>
</dbReference>
<sequence>MGKGTPVKFVLKVDNDDDDVVRETDDIDIMFSTLDISINCTD</sequence>
<proteinExistence type="predicted"/>
<protein>
    <submittedName>
        <fullName evidence="1">Uncharacterized protein</fullName>
    </submittedName>
</protein>
<name>A0AAF0TN51_SOLVR</name>
<gene>
    <name evidence="1" type="ORF">MTR67_014483</name>
    <name evidence="2" type="ORF">MTR67_014485</name>
</gene>
<evidence type="ECO:0000313" key="2">
    <source>
        <dbReference type="EMBL" id="WMV21100.1"/>
    </source>
</evidence>
<dbReference type="AlphaFoldDB" id="A0AAF0TN51"/>
<organism evidence="1 3">
    <name type="scientific">Solanum verrucosum</name>
    <dbReference type="NCBI Taxonomy" id="315347"/>
    <lineage>
        <taxon>Eukaryota</taxon>
        <taxon>Viridiplantae</taxon>
        <taxon>Streptophyta</taxon>
        <taxon>Embryophyta</taxon>
        <taxon>Tracheophyta</taxon>
        <taxon>Spermatophyta</taxon>
        <taxon>Magnoliopsida</taxon>
        <taxon>eudicotyledons</taxon>
        <taxon>Gunneridae</taxon>
        <taxon>Pentapetalae</taxon>
        <taxon>asterids</taxon>
        <taxon>lamiids</taxon>
        <taxon>Solanales</taxon>
        <taxon>Solanaceae</taxon>
        <taxon>Solanoideae</taxon>
        <taxon>Solaneae</taxon>
        <taxon>Solanum</taxon>
    </lineage>
</organism>
<dbReference type="InterPro" id="IPR011065">
    <property type="entry name" value="Kunitz_inhibitor_STI-like_sf"/>
</dbReference>